<proteinExistence type="predicted"/>
<gene>
    <name evidence="5" type="primary">abc-f</name>
    <name evidence="5" type="ORF">H7B67_13050</name>
</gene>
<dbReference type="Proteomes" id="UP000535838">
    <property type="component" value="Unassembled WGS sequence"/>
</dbReference>
<keyword evidence="1" id="KW-0547">Nucleotide-binding</keyword>
<evidence type="ECO:0000256" key="1">
    <source>
        <dbReference type="ARBA" id="ARBA00022741"/>
    </source>
</evidence>
<dbReference type="InterPro" id="IPR003439">
    <property type="entry name" value="ABC_transporter-like_ATP-bd"/>
</dbReference>
<feature type="domain" description="ABC transporter" evidence="4">
    <location>
        <begin position="5"/>
        <end position="195"/>
    </location>
</feature>
<dbReference type="Gene3D" id="3.40.50.300">
    <property type="entry name" value="P-loop containing nucleotide triphosphate hydrolases"/>
    <property type="match status" value="3"/>
</dbReference>
<comment type="caution">
    <text evidence="5">The sequence shown here is derived from an EMBL/GenBank/DDBJ whole genome shotgun (WGS) entry which is preliminary data.</text>
</comment>
<dbReference type="EMBL" id="JACJVQ010000008">
    <property type="protein sequence ID" value="MBB6635042.1"/>
    <property type="molecule type" value="Genomic_DNA"/>
</dbReference>
<feature type="domain" description="ABC transporter" evidence="4">
    <location>
        <begin position="296"/>
        <end position="484"/>
    </location>
</feature>
<evidence type="ECO:0000259" key="4">
    <source>
        <dbReference type="PROSITE" id="PS50893"/>
    </source>
</evidence>
<dbReference type="PANTHER" id="PTHR42855">
    <property type="entry name" value="ABC TRANSPORTER ATP-BINDING SUBUNIT"/>
    <property type="match status" value="1"/>
</dbReference>
<dbReference type="PANTHER" id="PTHR42855:SF2">
    <property type="entry name" value="DRUG RESISTANCE ABC TRANSPORTER,ATP-BINDING PROTEIN"/>
    <property type="match status" value="1"/>
</dbReference>
<dbReference type="GO" id="GO:0016887">
    <property type="term" value="F:ATP hydrolysis activity"/>
    <property type="evidence" value="ECO:0007669"/>
    <property type="project" value="InterPro"/>
</dbReference>
<dbReference type="SUPFAM" id="SSF52540">
    <property type="entry name" value="P-loop containing nucleoside triphosphate hydrolases"/>
    <property type="match status" value="2"/>
</dbReference>
<dbReference type="InterPro" id="IPR051309">
    <property type="entry name" value="ABCF_ATPase"/>
</dbReference>
<evidence type="ECO:0000256" key="3">
    <source>
        <dbReference type="SAM" id="MobiDB-lite"/>
    </source>
</evidence>
<dbReference type="InterPro" id="IPR003593">
    <property type="entry name" value="AAA+_ATPase"/>
</dbReference>
<dbReference type="SMART" id="SM00382">
    <property type="entry name" value="AAA"/>
    <property type="match status" value="2"/>
</dbReference>
<accession>A0A841SUV8</accession>
<dbReference type="Pfam" id="PF12848">
    <property type="entry name" value="ABC_tran_Xtn"/>
    <property type="match status" value="1"/>
</dbReference>
<evidence type="ECO:0000313" key="6">
    <source>
        <dbReference type="Proteomes" id="UP000535838"/>
    </source>
</evidence>
<protein>
    <submittedName>
        <fullName evidence="5">ABC-F type ribosomal protection protein</fullName>
    </submittedName>
</protein>
<dbReference type="Pfam" id="PF00005">
    <property type="entry name" value="ABC_tran"/>
    <property type="match status" value="2"/>
</dbReference>
<keyword evidence="2" id="KW-0067">ATP-binding</keyword>
<dbReference type="NCBIfam" id="NF000355">
    <property type="entry name" value="ribo_prot_ABC_F"/>
    <property type="match status" value="1"/>
</dbReference>
<organism evidence="5 6">
    <name type="scientific">Cohnella thailandensis</name>
    <dbReference type="NCBI Taxonomy" id="557557"/>
    <lineage>
        <taxon>Bacteria</taxon>
        <taxon>Bacillati</taxon>
        <taxon>Bacillota</taxon>
        <taxon>Bacilli</taxon>
        <taxon>Bacillales</taxon>
        <taxon>Paenibacillaceae</taxon>
        <taxon>Cohnella</taxon>
    </lineage>
</organism>
<dbReference type="GO" id="GO:0005524">
    <property type="term" value="F:ATP binding"/>
    <property type="evidence" value="ECO:0007669"/>
    <property type="project" value="UniProtKB-KW"/>
</dbReference>
<dbReference type="InterPro" id="IPR032781">
    <property type="entry name" value="ABC_tran_Xtn"/>
</dbReference>
<sequence length="487" mass="54151">MSLLIKAKELYVEYKGRDVLAIDELEIYDYDRIGLVGANGAGKSTLIRALLGEITVPHGHIAREGRFAYIPQMEEASPQKAPNYAMLGKLGVDRLSERPSGGEETRRKIAQALSDEVHGLFADEPTCNLDLEGIDFLVHQLRAYSGALLLVSHDRYFLDRVVDKIWELKDGTIAEYWGGYSDYLAQKEEERQAQAIQYRQYAAERDRLEKAILEKKRQAQKVDQSAKGAARRNKSEDGGRLGHQKTLGSKQKKLHQAARNLEHRIEAMGDAKPPEAIRSVRFRQSPALALHNPFPIMGSGIGLRFGDKVVFDKASFQFPLGAKIAITGPNGAGKTTLFRMILGREEGISVSPKARIGYFAQDGYKLAKNQAVMAYMAENSDYQASDIRAVLAAMGFAPEDVGKELSVLSGGELIKLQLAKMLLGRYNILLMDEPSNFLDLPAVEALEKLMKDYAGTIIFVTHDARLLENVADRIYRIENGKIILKKG</sequence>
<keyword evidence="6" id="KW-1185">Reference proteome</keyword>
<dbReference type="AlphaFoldDB" id="A0A841SUV8"/>
<dbReference type="CDD" id="cd03221">
    <property type="entry name" value="ABCF_EF-3"/>
    <property type="match status" value="2"/>
</dbReference>
<dbReference type="InterPro" id="IPR027417">
    <property type="entry name" value="P-loop_NTPase"/>
</dbReference>
<dbReference type="RefSeq" id="WP_185120256.1">
    <property type="nucleotide sequence ID" value="NZ_JACJVQ010000008.1"/>
</dbReference>
<reference evidence="5 6" key="1">
    <citation type="submission" date="2020-08" db="EMBL/GenBank/DDBJ databases">
        <title>Cohnella phylogeny.</title>
        <authorList>
            <person name="Dunlap C."/>
        </authorList>
    </citation>
    <scope>NUCLEOTIDE SEQUENCE [LARGE SCALE GENOMIC DNA]</scope>
    <source>
        <strain evidence="5 6">DSM 25241</strain>
    </source>
</reference>
<name>A0A841SUV8_9BACL</name>
<evidence type="ECO:0000256" key="2">
    <source>
        <dbReference type="ARBA" id="ARBA00022840"/>
    </source>
</evidence>
<feature type="region of interest" description="Disordered" evidence="3">
    <location>
        <begin position="219"/>
        <end position="252"/>
    </location>
</feature>
<evidence type="ECO:0000313" key="5">
    <source>
        <dbReference type="EMBL" id="MBB6635042.1"/>
    </source>
</evidence>
<dbReference type="PROSITE" id="PS50893">
    <property type="entry name" value="ABC_TRANSPORTER_2"/>
    <property type="match status" value="2"/>
</dbReference>